<reference evidence="1 2" key="1">
    <citation type="submission" date="2016-08" db="EMBL/GenBank/DDBJ databases">
        <title>Complete genome sequence of Acinetobacter baylyi strain GFJ2.</title>
        <authorList>
            <person name="Tabata M."/>
            <person name="Kuboki S."/>
            <person name="Gibu N."/>
            <person name="Kinouchi Y."/>
            <person name="Vangnai A."/>
            <person name="Kasai D."/>
            <person name="Fukuda M."/>
        </authorList>
    </citation>
    <scope>NUCLEOTIDE SEQUENCE [LARGE SCALE GENOMIC DNA]</scope>
    <source>
        <strain evidence="1 2">GFJ2</strain>
    </source>
</reference>
<proteinExistence type="predicted"/>
<dbReference type="RefSeq" id="WP_076033234.1">
    <property type="nucleotide sequence ID" value="NZ_BKXY01000023.1"/>
</dbReference>
<gene>
    <name evidence="1" type="ORF">BEN76_12780</name>
</gene>
<dbReference type="STRING" id="487316.BEN76_12780"/>
<dbReference type="Proteomes" id="UP000185674">
    <property type="component" value="Chromosome"/>
</dbReference>
<organism evidence="1 2">
    <name type="scientific">Acinetobacter soli</name>
    <dbReference type="NCBI Taxonomy" id="487316"/>
    <lineage>
        <taxon>Bacteria</taxon>
        <taxon>Pseudomonadati</taxon>
        <taxon>Pseudomonadota</taxon>
        <taxon>Gammaproteobacteria</taxon>
        <taxon>Moraxellales</taxon>
        <taxon>Moraxellaceae</taxon>
        <taxon>Acinetobacter</taxon>
    </lineage>
</organism>
<accession>A0A1P8EKU2</accession>
<evidence type="ECO:0000313" key="2">
    <source>
        <dbReference type="Proteomes" id="UP000185674"/>
    </source>
</evidence>
<evidence type="ECO:0000313" key="1">
    <source>
        <dbReference type="EMBL" id="APV36841.1"/>
    </source>
</evidence>
<sequence>MTFIVAIQLRDSIVVAADNKYLTLKNKELNYFEEHIRSKLYAWHSGIITGTGEHYVIDKAVRLFINNAESDIGKLSSCLNISRQIREMEVGQHQQIKSSKLLYSKYSENGAKLFAIEPTEEDGQYQQSEFKENDLIIWLFNPNIQSISENLKTLYSNLRPQTSFNKVENWINYYISALKEIYAKQSCVDSSMSSSFDIFFQTKDQYFYKHIQNNQILSDDVAIEKILISE</sequence>
<dbReference type="EMBL" id="CP016896">
    <property type="protein sequence ID" value="APV36841.1"/>
    <property type="molecule type" value="Genomic_DNA"/>
</dbReference>
<name>A0A1P8EKU2_9GAMM</name>
<protein>
    <submittedName>
        <fullName evidence="1">Uncharacterized protein</fullName>
    </submittedName>
</protein>
<dbReference type="KEGG" id="asol:BEN76_12780"/>
<dbReference type="AlphaFoldDB" id="A0A1P8EKU2"/>